<reference evidence="5 6" key="1">
    <citation type="submission" date="2018-02" db="EMBL/GenBank/DDBJ databases">
        <title>Complete genome sequencing of Faecalibacterium prausnitzii strains isolated from the human gut.</title>
        <authorList>
            <person name="Fitzgerald B.C."/>
            <person name="Shkoporov A.N."/>
            <person name="Ross P.R."/>
            <person name="Hill C."/>
        </authorList>
    </citation>
    <scope>NUCLEOTIDE SEQUENCE [LARGE SCALE GENOMIC DNA]</scope>
    <source>
        <strain evidence="5 6">APC923/61-1</strain>
    </source>
</reference>
<dbReference type="InterPro" id="IPR027417">
    <property type="entry name" value="P-loop_NTPase"/>
</dbReference>
<dbReference type="InterPro" id="IPR036388">
    <property type="entry name" value="WH-like_DNA-bd_sf"/>
</dbReference>
<dbReference type="PROSITE" id="PS50043">
    <property type="entry name" value="HTH_LUXR_2"/>
    <property type="match status" value="1"/>
</dbReference>
<accession>A0A329UCA0</accession>
<organism evidence="5 6">
    <name type="scientific">Faecalibacterium prausnitzii</name>
    <dbReference type="NCBI Taxonomy" id="853"/>
    <lineage>
        <taxon>Bacteria</taxon>
        <taxon>Bacillati</taxon>
        <taxon>Bacillota</taxon>
        <taxon>Clostridia</taxon>
        <taxon>Eubacteriales</taxon>
        <taxon>Oscillospiraceae</taxon>
        <taxon>Faecalibacterium</taxon>
    </lineage>
</organism>
<dbReference type="GO" id="GO:0006355">
    <property type="term" value="P:regulation of DNA-templated transcription"/>
    <property type="evidence" value="ECO:0007669"/>
    <property type="project" value="InterPro"/>
</dbReference>
<dbReference type="Gene3D" id="1.10.10.10">
    <property type="entry name" value="Winged helix-like DNA-binding domain superfamily/Winged helix DNA-binding domain"/>
    <property type="match status" value="1"/>
</dbReference>
<evidence type="ECO:0000256" key="3">
    <source>
        <dbReference type="ARBA" id="ARBA00023163"/>
    </source>
</evidence>
<dbReference type="Pfam" id="PF17874">
    <property type="entry name" value="TPR_MalT"/>
    <property type="match status" value="1"/>
</dbReference>
<dbReference type="SUPFAM" id="SSF48452">
    <property type="entry name" value="TPR-like"/>
    <property type="match status" value="1"/>
</dbReference>
<evidence type="ECO:0000313" key="5">
    <source>
        <dbReference type="EMBL" id="RAW58773.1"/>
    </source>
</evidence>
<dbReference type="InterPro" id="IPR016032">
    <property type="entry name" value="Sig_transdc_resp-reg_C-effctor"/>
</dbReference>
<dbReference type="Proteomes" id="UP000250583">
    <property type="component" value="Unassembled WGS sequence"/>
</dbReference>
<dbReference type="InterPro" id="IPR011990">
    <property type="entry name" value="TPR-like_helical_dom_sf"/>
</dbReference>
<keyword evidence="2" id="KW-0238">DNA-binding</keyword>
<dbReference type="SUPFAM" id="SSF52540">
    <property type="entry name" value="P-loop containing nucleoside triphosphate hydrolases"/>
    <property type="match status" value="1"/>
</dbReference>
<dbReference type="Gene3D" id="1.25.40.10">
    <property type="entry name" value="Tetratricopeptide repeat domain"/>
    <property type="match status" value="1"/>
</dbReference>
<dbReference type="EMBL" id="PRLE01000004">
    <property type="protein sequence ID" value="RAW58773.1"/>
    <property type="molecule type" value="Genomic_DNA"/>
</dbReference>
<dbReference type="Pfam" id="PF25873">
    <property type="entry name" value="WHD_MalT"/>
    <property type="match status" value="1"/>
</dbReference>
<dbReference type="PANTHER" id="PTHR44688">
    <property type="entry name" value="DNA-BINDING TRANSCRIPTIONAL ACTIVATOR DEVR_DOSR"/>
    <property type="match status" value="1"/>
</dbReference>
<dbReference type="CDD" id="cd06170">
    <property type="entry name" value="LuxR_C_like"/>
    <property type="match status" value="1"/>
</dbReference>
<dbReference type="Pfam" id="PF00196">
    <property type="entry name" value="GerE"/>
    <property type="match status" value="1"/>
</dbReference>
<evidence type="ECO:0000256" key="1">
    <source>
        <dbReference type="ARBA" id="ARBA00023015"/>
    </source>
</evidence>
<dbReference type="OrthoDB" id="3177100at2"/>
<feature type="domain" description="HTH luxR-type" evidence="4">
    <location>
        <begin position="731"/>
        <end position="796"/>
    </location>
</feature>
<comment type="caution">
    <text evidence="5">The sequence shown here is derived from an EMBL/GenBank/DDBJ whole genome shotgun (WGS) entry which is preliminary data.</text>
</comment>
<dbReference type="InterPro" id="IPR000792">
    <property type="entry name" value="Tscrpt_reg_LuxR_C"/>
</dbReference>
<keyword evidence="3" id="KW-0804">Transcription</keyword>
<name>A0A329UCA0_9FIRM</name>
<gene>
    <name evidence="5" type="ORF">C4N22_08575</name>
</gene>
<dbReference type="GO" id="GO:0003677">
    <property type="term" value="F:DNA binding"/>
    <property type="evidence" value="ECO:0007669"/>
    <property type="project" value="UniProtKB-KW"/>
</dbReference>
<protein>
    <recommendedName>
        <fullName evidence="4">HTH luxR-type domain-containing protein</fullName>
    </recommendedName>
</protein>
<evidence type="ECO:0000259" key="4">
    <source>
        <dbReference type="PROSITE" id="PS50043"/>
    </source>
</evidence>
<dbReference type="InterPro" id="IPR041617">
    <property type="entry name" value="TPR_MalT"/>
</dbReference>
<dbReference type="SUPFAM" id="SSF46894">
    <property type="entry name" value="C-terminal effector domain of the bipartite response regulators"/>
    <property type="match status" value="1"/>
</dbReference>
<evidence type="ECO:0000313" key="6">
    <source>
        <dbReference type="Proteomes" id="UP000250583"/>
    </source>
</evidence>
<evidence type="ECO:0000256" key="2">
    <source>
        <dbReference type="ARBA" id="ARBA00023125"/>
    </source>
</evidence>
<proteinExistence type="predicted"/>
<dbReference type="PANTHER" id="PTHR44688:SF16">
    <property type="entry name" value="DNA-BINDING TRANSCRIPTIONAL ACTIVATOR DEVR_DOSR"/>
    <property type="match status" value="1"/>
</dbReference>
<dbReference type="SMART" id="SM00421">
    <property type="entry name" value="HTH_LUXR"/>
    <property type="match status" value="1"/>
</dbReference>
<keyword evidence="1" id="KW-0805">Transcription regulation</keyword>
<dbReference type="AlphaFoldDB" id="A0A329UCA0"/>
<dbReference type="InterPro" id="IPR059106">
    <property type="entry name" value="WHD_MalT"/>
</dbReference>
<dbReference type="RefSeq" id="WP_112148652.1">
    <property type="nucleotide sequence ID" value="NZ_PRLE01000004.1"/>
</dbReference>
<sequence length="798" mass="91464">MAEMEHYPNFQKDNYIHPKAAWDKLRMAGARRQNVYLYAATGYGKTELLHRYLRRRRHIWLSGEGLTVETLQEIALPAEATMVIDDLARVLDPAVRREIVSMLDQPGLWLVLAGRCPLPSWLTGPYVNGRLSVIPEEDLRLSEKEIAQLYLSWGVQLPRNLLEKRIIPLVEGNPLGARLLAVEMSRGSSYTEELMNDLTRKFYEYLNQAIYSEWPEEIREMMMQLSLLEHFTIQQAEEMTGRSDVNRLLAQAAEMGNLFSIKDGGYTLRPAVINSMKLRMETVCDRVRKNELLRRAGTICEKEGNIPRALKLYQDGQCEKEIHALLIDNARRYPGGGYYYELTPAYLALPEEEVRSSPDLIAARSMLYSLALNATESERWYAVLQEYAADHPDPEEHRLAESWLVYLDISLPHRGSTNLIEVLDEAARKIQTERLVMPEFSVTGGQPSLINGSKDFCDWTRDDQTMAFQLEKHVGEVLGPYSKGLVSIGLAESLFEKGGNIYKVLELANRGLMETMNGGKFELEFVGAALVARVYLVTGHPGDSVKTLEEIETRAQQRGARRVVRNVRAMQSRIKLWQGRVEDAVRWMENEPQNEIHFNVLERYCYNTFVRVYMAQQRYDKTAQILMRLRSYANMEKRPWLQMEGDLLESIIRYRTGNPLWKTELTQVLRRAESYHFVRLFCREGAALLPLLQELGCPEGVDEAYWQEVLGKTRAMAEAYPLYLSTNAPAALPGAVQLSERALQVLRLQDRGLTRSEIARQLQLSERSVKYQCEQAYHKLGTSNKVEALSAARKLNLL</sequence>